<dbReference type="GO" id="GO:0000166">
    <property type="term" value="F:nucleotide binding"/>
    <property type="evidence" value="ECO:0007669"/>
    <property type="project" value="UniProtKB-KW"/>
</dbReference>
<evidence type="ECO:0000313" key="3">
    <source>
        <dbReference type="EMBL" id="AXH70453.1"/>
    </source>
</evidence>
<dbReference type="GeneID" id="54998056"/>
<feature type="domain" description="Acb2/Tad1 hairpin" evidence="2">
    <location>
        <begin position="22"/>
        <end position="80"/>
    </location>
</feature>
<dbReference type="KEGG" id="vg:54998056"/>
<name>A0A345MIS2_9CAUD</name>
<reference evidence="4" key="1">
    <citation type="submission" date="2018-07" db="EMBL/GenBank/DDBJ databases">
        <authorList>
            <person name="Quirk P.G."/>
            <person name="Krulwich T.A."/>
        </authorList>
    </citation>
    <scope>NUCLEOTIDE SEQUENCE [LARGE SCALE GENOMIC DNA]</scope>
</reference>
<protein>
    <recommendedName>
        <fullName evidence="2">Acb2/Tad1 hairpin domain-containing protein</fullName>
    </recommendedName>
</protein>
<accession>A0A345MIS2</accession>
<dbReference type="Pfam" id="PF24729">
    <property type="entry name" value="Acb2_Tad1_hairpin"/>
    <property type="match status" value="1"/>
</dbReference>
<gene>
    <name evidence="3" type="primary">66</name>
    <name evidence="3" type="ORF">SEA_DAREDEVIL_66</name>
</gene>
<evidence type="ECO:0000259" key="2">
    <source>
        <dbReference type="Pfam" id="PF24729"/>
    </source>
</evidence>
<dbReference type="InterPro" id="IPR056098">
    <property type="entry name" value="Acb2/Tad1_hairpin"/>
</dbReference>
<keyword evidence="4" id="KW-1185">Reference proteome</keyword>
<evidence type="ECO:0000256" key="1">
    <source>
        <dbReference type="ARBA" id="ARBA00022741"/>
    </source>
</evidence>
<sequence>MIGLIRPIVDAAAEEFPALAGRFDYHPATTIERRNDHDMVRLGAKQFATVVSTYCPEGRELSLALTKIEEAMMFANAAIARQKDEAAK</sequence>
<evidence type="ECO:0000313" key="4">
    <source>
        <dbReference type="Proteomes" id="UP000257597"/>
    </source>
</evidence>
<proteinExistence type="predicted"/>
<dbReference type="RefSeq" id="YP_009807180.1">
    <property type="nucleotide sequence ID" value="NC_048021.1"/>
</dbReference>
<organism evidence="3 4">
    <name type="scientific">Gordonia phage Daredevil</name>
    <dbReference type="NCBI Taxonomy" id="2283286"/>
    <lineage>
        <taxon>Viruses</taxon>
        <taxon>Duplodnaviria</taxon>
        <taxon>Heunggongvirae</taxon>
        <taxon>Uroviricota</taxon>
        <taxon>Caudoviricetes</taxon>
        <taxon>Daredevilvirus</taxon>
        <taxon>Daredevilvirus daredevil</taxon>
    </lineage>
</organism>
<keyword evidence="1" id="KW-0547">Nucleotide-binding</keyword>
<dbReference type="EMBL" id="MH590603">
    <property type="protein sequence ID" value="AXH70453.1"/>
    <property type="molecule type" value="Genomic_DNA"/>
</dbReference>
<dbReference type="Proteomes" id="UP000257597">
    <property type="component" value="Segment"/>
</dbReference>